<dbReference type="CDD" id="cd00078">
    <property type="entry name" value="HECTc"/>
    <property type="match status" value="1"/>
</dbReference>
<evidence type="ECO:0000259" key="7">
    <source>
        <dbReference type="PROSITE" id="PS50237"/>
    </source>
</evidence>
<dbReference type="InParanoid" id="A0A4S2MTD7"/>
<evidence type="ECO:0000256" key="3">
    <source>
        <dbReference type="ARBA" id="ARBA00022679"/>
    </source>
</evidence>
<accession>A0A4S2MTD7</accession>
<dbReference type="SMART" id="SM00119">
    <property type="entry name" value="HECTc"/>
    <property type="match status" value="1"/>
</dbReference>
<evidence type="ECO:0000313" key="8">
    <source>
        <dbReference type="EMBL" id="TGZ79750.1"/>
    </source>
</evidence>
<feature type="compositionally biased region" description="Low complexity" evidence="6">
    <location>
        <begin position="23"/>
        <end position="33"/>
    </location>
</feature>
<evidence type="ECO:0000256" key="4">
    <source>
        <dbReference type="ARBA" id="ARBA00022786"/>
    </source>
</evidence>
<evidence type="ECO:0000256" key="5">
    <source>
        <dbReference type="PROSITE-ProRule" id="PRU00104"/>
    </source>
</evidence>
<name>A0A4S2MTD7_9PEZI</name>
<dbReference type="InterPro" id="IPR035983">
    <property type="entry name" value="Hect_E3_ubiquitin_ligase"/>
</dbReference>
<feature type="active site" description="Glycyl thioester intermediate" evidence="5">
    <location>
        <position position="1039"/>
    </location>
</feature>
<dbReference type="OrthoDB" id="8068875at2759"/>
<feature type="region of interest" description="Disordered" evidence="6">
    <location>
        <begin position="1"/>
        <end position="106"/>
    </location>
</feature>
<dbReference type="Pfam" id="PF00632">
    <property type="entry name" value="HECT"/>
    <property type="match status" value="1"/>
</dbReference>
<dbReference type="AlphaFoldDB" id="A0A4S2MTD7"/>
<dbReference type="EMBL" id="ML220129">
    <property type="protein sequence ID" value="TGZ79750.1"/>
    <property type="molecule type" value="Genomic_DNA"/>
</dbReference>
<evidence type="ECO:0000256" key="6">
    <source>
        <dbReference type="SAM" id="MobiDB-lite"/>
    </source>
</evidence>
<dbReference type="PANTHER" id="PTHR45700:SF8">
    <property type="entry name" value="HECT-TYPE E3 UBIQUITIN TRANSFERASE"/>
    <property type="match status" value="1"/>
</dbReference>
<protein>
    <recommendedName>
        <fullName evidence="2">HECT-type E3 ubiquitin transferase</fullName>
        <ecNumber evidence="2">2.3.2.26</ecNumber>
    </recommendedName>
</protein>
<feature type="region of interest" description="Disordered" evidence="6">
    <location>
        <begin position="471"/>
        <end position="503"/>
    </location>
</feature>
<feature type="compositionally biased region" description="Pro residues" evidence="6">
    <location>
        <begin position="13"/>
        <end position="22"/>
    </location>
</feature>
<dbReference type="Gene3D" id="3.90.1750.10">
    <property type="entry name" value="Hect, E3 ligase catalytic domains"/>
    <property type="match status" value="1"/>
</dbReference>
<proteinExistence type="predicted"/>
<sequence length="1071" mass="120306">MPNWPTRFLHPTPSSPRSPPSPSSDGPPISAASLLEDSTSSLISPHARPRHSRSISHQTLRNPRTHELPQRALSSHRRTGDFSTAVDIRPPPDGKNRAMASPGRSYMKRPMERPAEMTTGPCVCCASTVKWPEDLSQFRCTICRTVNTVNHPESLGSTQESTTPLSVGALRTIIEQSKRDFLSALVSGSFAEKTLIAAGLAEKQYSISPELSGFLPQEISPDPKDTIGNTASSLPNVPNRTSDYIKLAADAFNPLEEYIRKNFSSWQCLNTSFSPITQETSETCTGDPKPRRNSPPRAANRANTVIGDEIPVTKTPGEKETNMLKMGHALRRERANTSSLSERLRDPGSRKGSRSLWRISPIDWKAVKDFYDQLLGIGNDIVSDLSFCRQSMAVYGNLSLLDSIDQLDLDEIEIALHEARVKVLNEMLRATESLLKRPGRPLSRPEDVRFLLILLVNPLLSSSSAKLTTSRVARSSMDGQASPDMKGLSGKSKPDVGTKPGGPGHNSFVLKRLYGLLSNLTNECHRYILSWTSVAPARIFREMVEIGGTFTTYRIQQAMSKKNHRGKFPYSDDWQLKAVARVMALLEKANNDVLGKRSRSIWYSRDDAENGEIPPSVHLVPVNLFYNMRLDYLNVIADFEAWEKRESKFCFCQYPFYLSMGAKATIIDHDSKRQMEIRARTAFINNISSRTAFSAYMNLKVRRDCIVEDSLKGIGESVGTLDEHKKGLRVEFVGEDGIDAGGLRKEWFLLLAREVFDPRYGLFVCEEDSNYCYFNPYSLESSEDFYLVGVLLGLAIYNSTILDVPLPPYLFRKLVANPPYPEKSQDPAFHRRESPPLRRTLADLAVIRPSLARGLKQLLDYDGDVESTLCRNFVFEDDRYGEKTLIDLGTDGRSRPVTNENRHEFVDRYVKHILDDAVTRQFDPFRRGFYIVCGGNALGLLGPEELELIIRGSAEPLDVHALKAVAIYEGFGPPAIAEQDTVIRWFWGFFEKATPEQQRMLLSFITGSDRIPATGATSLIIKVTCIGPDCDRFPVARTCFNMICLYRYRRREKFENMLWRAVTESEGFGLK</sequence>
<dbReference type="Gene3D" id="3.30.2160.10">
    <property type="entry name" value="Hect, E3 ligase catalytic domain"/>
    <property type="match status" value="1"/>
</dbReference>
<dbReference type="Gene3D" id="3.30.2410.10">
    <property type="entry name" value="Hect, E3 ligase catalytic domain"/>
    <property type="match status" value="1"/>
</dbReference>
<dbReference type="FunCoup" id="A0A4S2MTD7">
    <property type="interactions" value="65"/>
</dbReference>
<dbReference type="STRING" id="341454.A0A4S2MTD7"/>
<dbReference type="EC" id="2.3.2.26" evidence="2"/>
<feature type="domain" description="HECT" evidence="7">
    <location>
        <begin position="720"/>
        <end position="1071"/>
    </location>
</feature>
<evidence type="ECO:0000313" key="9">
    <source>
        <dbReference type="Proteomes" id="UP000298138"/>
    </source>
</evidence>
<comment type="catalytic activity">
    <reaction evidence="1">
        <text>S-ubiquitinyl-[E2 ubiquitin-conjugating enzyme]-L-cysteine + [acceptor protein]-L-lysine = [E2 ubiquitin-conjugating enzyme]-L-cysteine + N(6)-ubiquitinyl-[acceptor protein]-L-lysine.</text>
        <dbReference type="EC" id="2.3.2.26"/>
    </reaction>
</comment>
<keyword evidence="9" id="KW-1185">Reference proteome</keyword>
<dbReference type="SUPFAM" id="SSF56204">
    <property type="entry name" value="Hect, E3 ligase catalytic domain"/>
    <property type="match status" value="1"/>
</dbReference>
<feature type="region of interest" description="Disordered" evidence="6">
    <location>
        <begin position="331"/>
        <end position="352"/>
    </location>
</feature>
<feature type="region of interest" description="Disordered" evidence="6">
    <location>
        <begin position="278"/>
        <end position="302"/>
    </location>
</feature>
<evidence type="ECO:0000256" key="1">
    <source>
        <dbReference type="ARBA" id="ARBA00000885"/>
    </source>
</evidence>
<keyword evidence="4 5" id="KW-0833">Ubl conjugation pathway</keyword>
<dbReference type="InterPro" id="IPR044611">
    <property type="entry name" value="E3A/B/C-like"/>
</dbReference>
<dbReference type="PANTHER" id="PTHR45700">
    <property type="entry name" value="UBIQUITIN-PROTEIN LIGASE E3C"/>
    <property type="match status" value="1"/>
</dbReference>
<organism evidence="8 9">
    <name type="scientific">Ascodesmis nigricans</name>
    <dbReference type="NCBI Taxonomy" id="341454"/>
    <lineage>
        <taxon>Eukaryota</taxon>
        <taxon>Fungi</taxon>
        <taxon>Dikarya</taxon>
        <taxon>Ascomycota</taxon>
        <taxon>Pezizomycotina</taxon>
        <taxon>Pezizomycetes</taxon>
        <taxon>Pezizales</taxon>
        <taxon>Ascodesmidaceae</taxon>
        <taxon>Ascodesmis</taxon>
    </lineage>
</organism>
<dbReference type="GO" id="GO:0000209">
    <property type="term" value="P:protein polyubiquitination"/>
    <property type="evidence" value="ECO:0007669"/>
    <property type="project" value="InterPro"/>
</dbReference>
<keyword evidence="3" id="KW-0808">Transferase</keyword>
<reference evidence="8 9" key="1">
    <citation type="submission" date="2019-04" db="EMBL/GenBank/DDBJ databases">
        <title>Comparative genomics and transcriptomics to analyze fruiting body development in filamentous ascomycetes.</title>
        <authorList>
            <consortium name="DOE Joint Genome Institute"/>
            <person name="Lutkenhaus R."/>
            <person name="Traeger S."/>
            <person name="Breuer J."/>
            <person name="Kuo A."/>
            <person name="Lipzen A."/>
            <person name="Pangilinan J."/>
            <person name="Dilworth D."/>
            <person name="Sandor L."/>
            <person name="Poggeler S."/>
            <person name="Barry K."/>
            <person name="Grigoriev I.V."/>
            <person name="Nowrousian M."/>
        </authorList>
    </citation>
    <scope>NUCLEOTIDE SEQUENCE [LARGE SCALE GENOMIC DNA]</scope>
    <source>
        <strain evidence="8 9">CBS 389.68</strain>
    </source>
</reference>
<evidence type="ECO:0000256" key="2">
    <source>
        <dbReference type="ARBA" id="ARBA00012485"/>
    </source>
</evidence>
<gene>
    <name evidence="8" type="ORF">EX30DRAFT_75068</name>
</gene>
<dbReference type="InterPro" id="IPR000569">
    <property type="entry name" value="HECT_dom"/>
</dbReference>
<dbReference type="Proteomes" id="UP000298138">
    <property type="component" value="Unassembled WGS sequence"/>
</dbReference>
<dbReference type="PROSITE" id="PS50237">
    <property type="entry name" value="HECT"/>
    <property type="match status" value="1"/>
</dbReference>
<dbReference type="GO" id="GO:0061630">
    <property type="term" value="F:ubiquitin protein ligase activity"/>
    <property type="evidence" value="ECO:0007669"/>
    <property type="project" value="UniProtKB-EC"/>
</dbReference>